<dbReference type="InterPro" id="IPR027417">
    <property type="entry name" value="P-loop_NTPase"/>
</dbReference>
<dbReference type="GO" id="GO:0016301">
    <property type="term" value="F:kinase activity"/>
    <property type="evidence" value="ECO:0007669"/>
    <property type="project" value="UniProtKB-KW"/>
</dbReference>
<dbReference type="EMBL" id="FZOC01000002">
    <property type="protein sequence ID" value="SNR76878.1"/>
    <property type="molecule type" value="Genomic_DNA"/>
</dbReference>
<keyword evidence="1" id="KW-0808">Transferase</keyword>
<organism evidence="1 2">
    <name type="scientific">Humidesulfovibrio mexicanus</name>
    <dbReference type="NCBI Taxonomy" id="147047"/>
    <lineage>
        <taxon>Bacteria</taxon>
        <taxon>Pseudomonadati</taxon>
        <taxon>Thermodesulfobacteriota</taxon>
        <taxon>Desulfovibrionia</taxon>
        <taxon>Desulfovibrionales</taxon>
        <taxon>Desulfovibrionaceae</taxon>
        <taxon>Humidesulfovibrio</taxon>
    </lineage>
</organism>
<protein>
    <submittedName>
        <fullName evidence="1">Shikimate kinase</fullName>
    </submittedName>
</protein>
<dbReference type="Gene3D" id="3.40.50.300">
    <property type="entry name" value="P-loop containing nucleotide triphosphate hydrolases"/>
    <property type="match status" value="1"/>
</dbReference>
<dbReference type="Proteomes" id="UP000198324">
    <property type="component" value="Unassembled WGS sequence"/>
</dbReference>
<sequence length="173" mass="18913">MTQFIRKEFHVEDADKTTVIRQDIQASRPAMPGQDILYVIGLTGSGKSAVVAHLAKELDRPAHALPLDGAEAALDAILAQGPAVVEVPHKLLGLEELRTRLNQTGRVLYLMAGVEAIAARLAAAPQEEPALRERLGRQRSAYEPWFMQTLHLLVMADGPLGQVQAEALERVRL</sequence>
<name>A0A238Z1Q8_9BACT</name>
<accession>A0A238Z1Q8</accession>
<keyword evidence="2" id="KW-1185">Reference proteome</keyword>
<reference evidence="1 2" key="1">
    <citation type="submission" date="2017-06" db="EMBL/GenBank/DDBJ databases">
        <authorList>
            <person name="Kim H.J."/>
            <person name="Triplett B.A."/>
        </authorList>
    </citation>
    <scope>NUCLEOTIDE SEQUENCE [LARGE SCALE GENOMIC DNA]</scope>
    <source>
        <strain evidence="1 2">DSM 13116</strain>
    </source>
</reference>
<keyword evidence="1" id="KW-0418">Kinase</keyword>
<dbReference type="AlphaFoldDB" id="A0A238Z1Q8"/>
<evidence type="ECO:0000313" key="1">
    <source>
        <dbReference type="EMBL" id="SNR76878.1"/>
    </source>
</evidence>
<dbReference type="SUPFAM" id="SSF52540">
    <property type="entry name" value="P-loop containing nucleoside triphosphate hydrolases"/>
    <property type="match status" value="1"/>
</dbReference>
<gene>
    <name evidence="1" type="ORF">SAMN04488503_1146</name>
</gene>
<evidence type="ECO:0000313" key="2">
    <source>
        <dbReference type="Proteomes" id="UP000198324"/>
    </source>
</evidence>
<dbReference type="RefSeq" id="WP_179216899.1">
    <property type="nucleotide sequence ID" value="NZ_FZOC01000002.1"/>
</dbReference>
<proteinExistence type="predicted"/>